<reference evidence="9 10" key="1">
    <citation type="submission" date="2016-11" db="EMBL/GenBank/DDBJ databases">
        <authorList>
            <person name="Jaros S."/>
            <person name="Januszkiewicz K."/>
            <person name="Wedrychowicz H."/>
        </authorList>
    </citation>
    <scope>NUCLEOTIDE SEQUENCE [LARGE SCALE GENOMIC DNA]</scope>
    <source>
        <strain evidence="9 10">CGMCC 4.5723</strain>
    </source>
</reference>
<comment type="subcellular location">
    <subcellularLocation>
        <location evidence="1">Cell membrane</location>
        <topology evidence="1">Multi-pass membrane protein</topology>
    </subcellularLocation>
</comment>
<dbReference type="Pfam" id="PF09335">
    <property type="entry name" value="VTT_dom"/>
    <property type="match status" value="1"/>
</dbReference>
<dbReference type="EMBL" id="FQZK01000001">
    <property type="protein sequence ID" value="SHI67470.1"/>
    <property type="molecule type" value="Genomic_DNA"/>
</dbReference>
<dbReference type="RefSeq" id="WP_073375146.1">
    <property type="nucleotide sequence ID" value="NZ_FQZK01000001.1"/>
</dbReference>
<keyword evidence="5 7" id="KW-1133">Transmembrane helix</keyword>
<feature type="transmembrane region" description="Helical" evidence="7">
    <location>
        <begin position="330"/>
        <end position="347"/>
    </location>
</feature>
<name>A0A1M6D2K5_9ACTN</name>
<feature type="domain" description="VTT" evidence="8">
    <location>
        <begin position="36"/>
        <end position="161"/>
    </location>
</feature>
<dbReference type="Proteomes" id="UP000184452">
    <property type="component" value="Unassembled WGS sequence"/>
</dbReference>
<feature type="transmembrane region" description="Helical" evidence="7">
    <location>
        <begin position="6"/>
        <end position="24"/>
    </location>
</feature>
<dbReference type="InterPro" id="IPR032816">
    <property type="entry name" value="VTT_dom"/>
</dbReference>
<sequence length="465" mass="47470">MAGWEAWLLAVPVAVVYAVAFALTFTEAATFAGLVVPGETGLLLAGVVAGLGHADPFAVAACGIAGAVAGDSVGFHVGRRLGPRLTTGRLGRAIGPTRWARAEGFVRRYGVHAVFLGRWVGFARALVPALAGATGLDYRRFLLGNALGGVLWAGTVTLVGYLAGDSWRRVERIFGEAVVLVLLALVTVLAVVAVARWVARHPERVRAWAVRQAERPGVRRVLARHERGVEWLAGRFRPHTVLGLELTVGAVLVVAGGWLFGSLLQDVVVGEESVRGDGPVLHWLSAHRDGEATRVLLAVYRATGVWGALVLAGTGALLTRSGLRGAARAAGAWAVAAGAGLAVAALVGRAPPPVGEAVVAASAPGGFPALGVACTTAVAAVTAHAAGGRVRTWGRAVAWWTAAVLWAGLAGAAVAYLGAGWATDVFGGWVLGGLAAALVLTLGDTWSALVGRGRSAGKGSPVQGP</sequence>
<evidence type="ECO:0000256" key="6">
    <source>
        <dbReference type="ARBA" id="ARBA00023136"/>
    </source>
</evidence>
<feature type="transmembrane region" description="Helical" evidence="7">
    <location>
        <begin position="31"/>
        <end position="51"/>
    </location>
</feature>
<dbReference type="PANTHER" id="PTHR30353:SF15">
    <property type="entry name" value="INNER MEMBRANE PROTEIN YABI"/>
    <property type="match status" value="1"/>
</dbReference>
<feature type="transmembrane region" description="Helical" evidence="7">
    <location>
        <begin position="241"/>
        <end position="260"/>
    </location>
</feature>
<organism evidence="9 10">
    <name type="scientific">Nocardiopsis flavescens</name>
    <dbReference type="NCBI Taxonomy" id="758803"/>
    <lineage>
        <taxon>Bacteria</taxon>
        <taxon>Bacillati</taxon>
        <taxon>Actinomycetota</taxon>
        <taxon>Actinomycetes</taxon>
        <taxon>Streptosporangiales</taxon>
        <taxon>Nocardiopsidaceae</taxon>
        <taxon>Nocardiopsis</taxon>
    </lineage>
</organism>
<dbReference type="AlphaFoldDB" id="A0A1M6D2K5"/>
<accession>A0A1M6D2K5</accession>
<feature type="transmembrane region" description="Helical" evidence="7">
    <location>
        <begin position="298"/>
        <end position="318"/>
    </location>
</feature>
<keyword evidence="4 7" id="KW-0812">Transmembrane</keyword>
<dbReference type="OrthoDB" id="9813426at2"/>
<keyword evidence="10" id="KW-1185">Reference proteome</keyword>
<dbReference type="InterPro" id="IPR032818">
    <property type="entry name" value="DedA-like"/>
</dbReference>
<feature type="transmembrane region" description="Helical" evidence="7">
    <location>
        <begin position="397"/>
        <end position="417"/>
    </location>
</feature>
<feature type="transmembrane region" description="Helical" evidence="7">
    <location>
        <begin position="367"/>
        <end position="385"/>
    </location>
</feature>
<gene>
    <name evidence="9" type="ORF">SAMN05421803_101901</name>
</gene>
<comment type="similarity">
    <text evidence="2">Belongs to the DedA family.</text>
</comment>
<evidence type="ECO:0000256" key="7">
    <source>
        <dbReference type="SAM" id="Phobius"/>
    </source>
</evidence>
<evidence type="ECO:0000256" key="1">
    <source>
        <dbReference type="ARBA" id="ARBA00004651"/>
    </source>
</evidence>
<feature type="transmembrane region" description="Helical" evidence="7">
    <location>
        <begin position="141"/>
        <end position="161"/>
    </location>
</feature>
<evidence type="ECO:0000256" key="4">
    <source>
        <dbReference type="ARBA" id="ARBA00022692"/>
    </source>
</evidence>
<feature type="transmembrane region" description="Helical" evidence="7">
    <location>
        <begin position="57"/>
        <end position="77"/>
    </location>
</feature>
<feature type="transmembrane region" description="Helical" evidence="7">
    <location>
        <begin position="429"/>
        <end position="450"/>
    </location>
</feature>
<feature type="transmembrane region" description="Helical" evidence="7">
    <location>
        <begin position="173"/>
        <end position="198"/>
    </location>
</feature>
<dbReference type="STRING" id="758803.SAMN05421803_101901"/>
<proteinExistence type="inferred from homology"/>
<keyword evidence="3" id="KW-1003">Cell membrane</keyword>
<protein>
    <submittedName>
        <fullName evidence="9">Membrane protein DedA, SNARE-associated domain</fullName>
    </submittedName>
</protein>
<evidence type="ECO:0000259" key="8">
    <source>
        <dbReference type="Pfam" id="PF09335"/>
    </source>
</evidence>
<evidence type="ECO:0000256" key="5">
    <source>
        <dbReference type="ARBA" id="ARBA00022989"/>
    </source>
</evidence>
<dbReference type="PANTHER" id="PTHR30353">
    <property type="entry name" value="INNER MEMBRANE PROTEIN DEDA-RELATED"/>
    <property type="match status" value="1"/>
</dbReference>
<keyword evidence="6 7" id="KW-0472">Membrane</keyword>
<evidence type="ECO:0000313" key="10">
    <source>
        <dbReference type="Proteomes" id="UP000184452"/>
    </source>
</evidence>
<dbReference type="GO" id="GO:0005886">
    <property type="term" value="C:plasma membrane"/>
    <property type="evidence" value="ECO:0007669"/>
    <property type="project" value="UniProtKB-SubCell"/>
</dbReference>
<evidence type="ECO:0000313" key="9">
    <source>
        <dbReference type="EMBL" id="SHI67470.1"/>
    </source>
</evidence>
<evidence type="ECO:0000256" key="3">
    <source>
        <dbReference type="ARBA" id="ARBA00022475"/>
    </source>
</evidence>
<evidence type="ECO:0000256" key="2">
    <source>
        <dbReference type="ARBA" id="ARBA00010792"/>
    </source>
</evidence>